<dbReference type="InterPro" id="IPR036152">
    <property type="entry name" value="Asp/glu_Ase-like_sf"/>
</dbReference>
<dbReference type="SMART" id="SM00870">
    <property type="entry name" value="Asparaginase"/>
    <property type="match status" value="1"/>
</dbReference>
<dbReference type="PROSITE" id="PS00144">
    <property type="entry name" value="ASN_GLN_ASE_1"/>
    <property type="match status" value="1"/>
</dbReference>
<evidence type="ECO:0000259" key="9">
    <source>
        <dbReference type="Pfam" id="PF17763"/>
    </source>
</evidence>
<protein>
    <recommendedName>
        <fullName evidence="2">asparaginase</fullName>
        <ecNumber evidence="2">3.5.1.1</ecNumber>
    </recommendedName>
</protein>
<dbReference type="InterPro" id="IPR027475">
    <property type="entry name" value="Asparaginase/glutaminase_AS2"/>
</dbReference>
<dbReference type="InterPro" id="IPR037152">
    <property type="entry name" value="L-asparaginase_N_sf"/>
</dbReference>
<name>E3HDU3_ILYPC</name>
<evidence type="ECO:0000256" key="1">
    <source>
        <dbReference type="ARBA" id="ARBA00010518"/>
    </source>
</evidence>
<dbReference type="EC" id="3.5.1.1" evidence="2"/>
<dbReference type="AlphaFoldDB" id="E3HDU3"/>
<dbReference type="FunFam" id="3.40.50.1170:FF:000001">
    <property type="entry name" value="L-asparaginase 2"/>
    <property type="match status" value="1"/>
</dbReference>
<dbReference type="InterPro" id="IPR040919">
    <property type="entry name" value="Asparaginase_C"/>
</dbReference>
<feature type="active site" description="O-isoaspartyl threonine intermediate" evidence="4">
    <location>
        <position position="13"/>
    </location>
</feature>
<keyword evidence="11" id="KW-1185">Reference proteome</keyword>
<dbReference type="SFLD" id="SFLDS00057">
    <property type="entry name" value="Glutaminase/Asparaginase"/>
    <property type="match status" value="1"/>
</dbReference>
<dbReference type="PROSITE" id="PS51732">
    <property type="entry name" value="ASN_GLN_ASE_3"/>
    <property type="match status" value="1"/>
</dbReference>
<feature type="active site" evidence="6">
    <location>
        <position position="13"/>
    </location>
</feature>
<dbReference type="GO" id="GO:0004067">
    <property type="term" value="F:asparaginase activity"/>
    <property type="evidence" value="ECO:0007669"/>
    <property type="project" value="UniProtKB-UniRule"/>
</dbReference>
<evidence type="ECO:0000256" key="5">
    <source>
        <dbReference type="PIRSR" id="PIRSR001220-2"/>
    </source>
</evidence>
<dbReference type="InterPro" id="IPR006034">
    <property type="entry name" value="Asparaginase/glutaminase-like"/>
</dbReference>
<feature type="domain" description="L-asparaginase N-terminal" evidence="8">
    <location>
        <begin position="4"/>
        <end position="197"/>
    </location>
</feature>
<dbReference type="Gene3D" id="3.40.50.1170">
    <property type="entry name" value="L-asparaginase, N-terminal domain"/>
    <property type="match status" value="1"/>
</dbReference>
<dbReference type="Gene3D" id="3.40.50.40">
    <property type="match status" value="1"/>
</dbReference>
<evidence type="ECO:0000259" key="8">
    <source>
        <dbReference type="Pfam" id="PF00710"/>
    </source>
</evidence>
<feature type="domain" description="Asparaginase/glutaminase C-terminal" evidence="9">
    <location>
        <begin position="216"/>
        <end position="333"/>
    </location>
</feature>
<dbReference type="PIRSF" id="PIRSF001220">
    <property type="entry name" value="L-ASNase_gatD"/>
    <property type="match status" value="1"/>
</dbReference>
<dbReference type="HOGENOM" id="CLU_019134_2_0_0"/>
<evidence type="ECO:0000256" key="3">
    <source>
        <dbReference type="ARBA" id="ARBA00022801"/>
    </source>
</evidence>
<dbReference type="KEGG" id="ipo:Ilyop_2520"/>
<dbReference type="InterPro" id="IPR020827">
    <property type="entry name" value="Asparaginase/glutaminase_AS1"/>
</dbReference>
<reference evidence="10 11" key="1">
    <citation type="journal article" date="2010" name="Stand. Genomic Sci.">
        <title>Complete genome sequence of Ilyobacter polytropus type strain (CuHbu1).</title>
        <authorList>
            <person name="Sikorski J."/>
            <person name="Chertkov O."/>
            <person name="Lapidus A."/>
            <person name="Nolan M."/>
            <person name="Lucas S."/>
            <person name="Del Rio T.G."/>
            <person name="Tice H."/>
            <person name="Cheng J.F."/>
            <person name="Tapia R."/>
            <person name="Han C."/>
            <person name="Goodwin L."/>
            <person name="Pitluck S."/>
            <person name="Liolios K."/>
            <person name="Ivanova N."/>
            <person name="Mavromatis K."/>
            <person name="Mikhailova N."/>
            <person name="Pati A."/>
            <person name="Chen A."/>
            <person name="Palaniappan K."/>
            <person name="Land M."/>
            <person name="Hauser L."/>
            <person name="Chang Y.J."/>
            <person name="Jeffries C.D."/>
            <person name="Brambilla E."/>
            <person name="Yasawong M."/>
            <person name="Rohde M."/>
            <person name="Pukall R."/>
            <person name="Spring S."/>
            <person name="Goker M."/>
            <person name="Woyke T."/>
            <person name="Bristow J."/>
            <person name="Eisen J.A."/>
            <person name="Markowitz V."/>
            <person name="Hugenholtz P."/>
            <person name="Kyrpides N.C."/>
            <person name="Klenk H.P."/>
        </authorList>
    </citation>
    <scope>NUCLEOTIDE SEQUENCE [LARGE SCALE GENOMIC DNA]</scope>
    <source>
        <strain evidence="11">ATCC 51220 / DSM 2926 / LMG 16218 / CuHBu1</strain>
        <plasmid evidence="11">pILYOP01</plasmid>
    </source>
</reference>
<dbReference type="PIRSF" id="PIRSF500176">
    <property type="entry name" value="L_ASNase"/>
    <property type="match status" value="1"/>
</dbReference>
<organism evidence="10 11">
    <name type="scientific">Ilyobacter polytropus (strain ATCC 51220 / DSM 2926 / LMG 16218 / CuHBu1)</name>
    <dbReference type="NCBI Taxonomy" id="572544"/>
    <lineage>
        <taxon>Bacteria</taxon>
        <taxon>Fusobacteriati</taxon>
        <taxon>Fusobacteriota</taxon>
        <taxon>Fusobacteriia</taxon>
        <taxon>Fusobacteriales</taxon>
        <taxon>Fusobacteriaceae</taxon>
        <taxon>Ilyobacter</taxon>
    </lineage>
</organism>
<keyword evidence="10" id="KW-0614">Plasmid</keyword>
<evidence type="ECO:0000313" key="11">
    <source>
        <dbReference type="Proteomes" id="UP000006875"/>
    </source>
</evidence>
<evidence type="ECO:0000313" key="10">
    <source>
        <dbReference type="EMBL" id="ADO84279.1"/>
    </source>
</evidence>
<feature type="active site" evidence="7">
    <location>
        <position position="91"/>
    </location>
</feature>
<dbReference type="GO" id="GO:0009066">
    <property type="term" value="P:aspartate family amino acid metabolic process"/>
    <property type="evidence" value="ECO:0007669"/>
    <property type="project" value="UniProtKB-ARBA"/>
</dbReference>
<gene>
    <name evidence="10" type="ordered locus">Ilyop_2520</name>
</gene>
<dbReference type="PROSITE" id="PS00917">
    <property type="entry name" value="ASN_GLN_ASE_2"/>
    <property type="match status" value="1"/>
</dbReference>
<dbReference type="InterPro" id="IPR006033">
    <property type="entry name" value="AsnA_fam"/>
</dbReference>
<comment type="similarity">
    <text evidence="1">Belongs to the asparaginase 1 family.</text>
</comment>
<evidence type="ECO:0000256" key="2">
    <source>
        <dbReference type="ARBA" id="ARBA00012920"/>
    </source>
</evidence>
<feature type="binding site" evidence="5">
    <location>
        <begin position="91"/>
        <end position="92"/>
    </location>
    <ligand>
        <name>substrate</name>
    </ligand>
</feature>
<dbReference type="SMR" id="E3HDU3"/>
<dbReference type="InterPro" id="IPR041725">
    <property type="entry name" value="L-asparaginase_I"/>
</dbReference>
<proteinExistence type="inferred from homology"/>
<dbReference type="FunFam" id="3.40.50.40:FF:000001">
    <property type="entry name" value="L-asparaginase 1"/>
    <property type="match status" value="1"/>
</dbReference>
<dbReference type="CDD" id="cd08963">
    <property type="entry name" value="L-asparaginase_I"/>
    <property type="match status" value="1"/>
</dbReference>
<dbReference type="PANTHER" id="PTHR11707">
    <property type="entry name" value="L-ASPARAGINASE"/>
    <property type="match status" value="1"/>
</dbReference>
<dbReference type="Pfam" id="PF17763">
    <property type="entry name" value="Asparaginase_C"/>
    <property type="match status" value="1"/>
</dbReference>
<dbReference type="PANTHER" id="PTHR11707:SF28">
    <property type="entry name" value="60 KDA LYSOPHOSPHOLIPASE"/>
    <property type="match status" value="1"/>
</dbReference>
<dbReference type="OrthoDB" id="9788068at2"/>
<dbReference type="InterPro" id="IPR027473">
    <property type="entry name" value="L-asparaginase_C"/>
</dbReference>
<sequence>MLDKVLIINTGGTIGMVHSEKGNTMSPLRPAENWNEIAKEHPVLKGFATDYYQFHPLVDSSDINPESWTKMAQVIETNYNNYRGFVLLHGTDTMSYTASALSFMLKNLDKPVIITGAQVPLEKPRSDALQNLVTAIQIAGNEFYGIRLVPEVCIFFRDTLLRGNRSRKNDARNYFGFSSPNYPSLAEAGAELGIKKNKLLKKSKGTFHIETALDDRVIIIEIFPGLKPSYLKNIFESIGDLKGVILKTYGNGNAPTNVDFIDVINSLTSRGIVVINITQCTTGTVKMGMYEASIKLVDAGVVSGLDLTPEAALTKLMYLLGKTEDSEEVKKLMSIDICGEQTLNHYNFKFTQNSPAKICKFSFEIPKEIAGGDMIEAALRIKNLSLKNKIDKINIRISIEGDNFIENIEKFQSIKTLKKNKDNINEDILLNFNKCVKKIAEESRVIKITLESDESIVWGDAVFSIYSEC</sequence>
<dbReference type="EMBL" id="CP002282">
    <property type="protein sequence ID" value="ADO84279.1"/>
    <property type="molecule type" value="Genomic_DNA"/>
</dbReference>
<evidence type="ECO:0000256" key="6">
    <source>
        <dbReference type="PROSITE-ProRule" id="PRU10099"/>
    </source>
</evidence>
<accession>E3HDU3</accession>
<feature type="binding site" evidence="5">
    <location>
        <position position="60"/>
    </location>
    <ligand>
        <name>substrate</name>
    </ligand>
</feature>
<geneLocation type="plasmid" evidence="10 11">
    <name>pILYOP01</name>
</geneLocation>
<dbReference type="Proteomes" id="UP000006875">
    <property type="component" value="Plasmid pILYOP01"/>
</dbReference>
<dbReference type="NCBIfam" id="TIGR00519">
    <property type="entry name" value="asnASE_I"/>
    <property type="match status" value="1"/>
</dbReference>
<dbReference type="Pfam" id="PF00710">
    <property type="entry name" value="Asparaginase"/>
    <property type="match status" value="1"/>
</dbReference>
<evidence type="ECO:0000256" key="7">
    <source>
        <dbReference type="PROSITE-ProRule" id="PRU10100"/>
    </source>
</evidence>
<keyword evidence="3 10" id="KW-0378">Hydrolase</keyword>
<evidence type="ECO:0000256" key="4">
    <source>
        <dbReference type="PIRSR" id="PIRSR001220-1"/>
    </source>
</evidence>
<dbReference type="PRINTS" id="PR00139">
    <property type="entry name" value="ASNGLNASE"/>
</dbReference>
<dbReference type="InterPro" id="IPR027474">
    <property type="entry name" value="L-asparaginase_N"/>
</dbReference>
<dbReference type="SUPFAM" id="SSF53774">
    <property type="entry name" value="Glutaminase/Asparaginase"/>
    <property type="match status" value="1"/>
</dbReference>